<accession>A0AAN7U926</accession>
<feature type="region of interest" description="Disordered" evidence="2">
    <location>
        <begin position="1"/>
        <end position="24"/>
    </location>
</feature>
<proteinExistence type="inferred from homology"/>
<evidence type="ECO:0000256" key="1">
    <source>
        <dbReference type="ARBA" id="ARBA00093458"/>
    </source>
</evidence>
<protein>
    <recommendedName>
        <fullName evidence="5">Serine/threonine-protein kinase 19 homolog</fullName>
    </recommendedName>
</protein>
<dbReference type="PANTHER" id="PTHR15243:SF0">
    <property type="entry name" value="SERINE_THREONINE-PROTEIN KINASE 19"/>
    <property type="match status" value="1"/>
</dbReference>
<dbReference type="PANTHER" id="PTHR15243">
    <property type="entry name" value="SERINE/THREONINE-PROTEIN KINASE 19"/>
    <property type="match status" value="1"/>
</dbReference>
<feature type="compositionally biased region" description="Polar residues" evidence="2">
    <location>
        <begin position="8"/>
        <end position="22"/>
    </location>
</feature>
<dbReference type="Pfam" id="PF10494">
    <property type="entry name" value="Stk19"/>
    <property type="match status" value="1"/>
</dbReference>
<comment type="caution">
    <text evidence="3">The sequence shown here is derived from an EMBL/GenBank/DDBJ whole genome shotgun (WGS) entry which is preliminary data.</text>
</comment>
<evidence type="ECO:0000256" key="2">
    <source>
        <dbReference type="SAM" id="MobiDB-lite"/>
    </source>
</evidence>
<reference evidence="3 4" key="1">
    <citation type="submission" date="2023-11" db="EMBL/GenBank/DDBJ databases">
        <title>Dfirmibasis_genome.</title>
        <authorList>
            <person name="Edelbroek B."/>
            <person name="Kjellin J."/>
            <person name="Jerlstrom-Hultqvist J."/>
            <person name="Soderbom F."/>
        </authorList>
    </citation>
    <scope>NUCLEOTIDE SEQUENCE [LARGE SCALE GENOMIC DNA]</scope>
    <source>
        <strain evidence="3 4">TNS-C-14</strain>
    </source>
</reference>
<dbReference type="InterPro" id="IPR018865">
    <property type="entry name" value="STK19-like"/>
</dbReference>
<feature type="compositionally biased region" description="Acidic residues" evidence="2">
    <location>
        <begin position="80"/>
        <end position="89"/>
    </location>
</feature>
<feature type="compositionally biased region" description="Low complexity" evidence="2">
    <location>
        <begin position="98"/>
        <end position="108"/>
    </location>
</feature>
<dbReference type="Proteomes" id="UP001344447">
    <property type="component" value="Unassembled WGS sequence"/>
</dbReference>
<sequence length="396" mass="45218">MTIKRDQNNSIDNNLSFDSNPSPIKKVKNHLDFSKSYNEDDEPSNDLDISLNTSNISDISRENDNINVNGVSIGNGNGGDNDDDDDDEYSEPKDIDNPKPTTTTTTTKKTNNFLDFNFSFEPNKEDEEDDEDLNISLTTEDILLSQIELLKAEWDYNTYNKSPPLVLQSVYHQSNKDSERSIQLLKKKGTIRLFQIATSLNDYCIIIKTDYINYIETLKIENTTISSKIKPETLTNNMKNSSPIKSAPIDTILLKRSEVLDLYIKRLIPNFNEVSITRTKLFQLLSINNKHQQENIITHLVQSGLLLQKDDCTFTFSVPGAGGFFLNLMRGRKEILSNIQRLKYKEILKKDLLKKKLKYSNVQIQLLIKDLLGLGKIKIIPTTQGELIRCVQIDEL</sequence>
<evidence type="ECO:0000313" key="3">
    <source>
        <dbReference type="EMBL" id="KAK5582448.1"/>
    </source>
</evidence>
<evidence type="ECO:0000313" key="4">
    <source>
        <dbReference type="Proteomes" id="UP001344447"/>
    </source>
</evidence>
<dbReference type="EMBL" id="JAVFKY010000001">
    <property type="protein sequence ID" value="KAK5582448.1"/>
    <property type="molecule type" value="Genomic_DNA"/>
</dbReference>
<dbReference type="AlphaFoldDB" id="A0AAN7U926"/>
<comment type="similarity">
    <text evidence="1">Belongs to the STK19 family.</text>
</comment>
<gene>
    <name evidence="3" type="ORF">RB653_004033</name>
</gene>
<keyword evidence="4" id="KW-1185">Reference proteome</keyword>
<organism evidence="3 4">
    <name type="scientific">Dictyostelium firmibasis</name>
    <dbReference type="NCBI Taxonomy" id="79012"/>
    <lineage>
        <taxon>Eukaryota</taxon>
        <taxon>Amoebozoa</taxon>
        <taxon>Evosea</taxon>
        <taxon>Eumycetozoa</taxon>
        <taxon>Dictyostelia</taxon>
        <taxon>Dictyosteliales</taxon>
        <taxon>Dictyosteliaceae</taxon>
        <taxon>Dictyostelium</taxon>
    </lineage>
</organism>
<feature type="region of interest" description="Disordered" evidence="2">
    <location>
        <begin position="60"/>
        <end position="108"/>
    </location>
</feature>
<evidence type="ECO:0008006" key="5">
    <source>
        <dbReference type="Google" id="ProtNLM"/>
    </source>
</evidence>
<name>A0AAN7U926_9MYCE</name>
<dbReference type="GO" id="GO:0046579">
    <property type="term" value="P:positive regulation of Ras protein signal transduction"/>
    <property type="evidence" value="ECO:0007669"/>
    <property type="project" value="TreeGrafter"/>
</dbReference>